<dbReference type="PROSITE" id="PS50075">
    <property type="entry name" value="CARRIER"/>
    <property type="match status" value="1"/>
</dbReference>
<dbReference type="PROSITE" id="PS00455">
    <property type="entry name" value="AMP_BINDING"/>
    <property type="match status" value="1"/>
</dbReference>
<dbReference type="Gene3D" id="1.10.1200.10">
    <property type="entry name" value="ACP-like"/>
    <property type="match status" value="1"/>
</dbReference>
<reference evidence="4 5" key="1">
    <citation type="submission" date="2010-12" db="EMBL/GenBank/DDBJ databases">
        <authorList>
            <person name="Muzny D."/>
            <person name="Qin X."/>
            <person name="Deng J."/>
            <person name="Jiang H."/>
            <person name="Liu Y."/>
            <person name="Qu J."/>
            <person name="Song X.-Z."/>
            <person name="Zhang L."/>
            <person name="Thornton R."/>
            <person name="Coyle M."/>
            <person name="Francisco L."/>
            <person name="Jackson L."/>
            <person name="Javaid M."/>
            <person name="Korchina V."/>
            <person name="Kovar C."/>
            <person name="Mata R."/>
            <person name="Mathew T."/>
            <person name="Ngo R."/>
            <person name="Nguyen L."/>
            <person name="Nguyen N."/>
            <person name="Okwuonu G."/>
            <person name="Ongeri F."/>
            <person name="Pham C."/>
            <person name="Simmons D."/>
            <person name="Wilczek-Boney K."/>
            <person name="Hale W."/>
            <person name="Jakkamsetti A."/>
            <person name="Pham P."/>
            <person name="Ruth R."/>
            <person name="San Lucas F."/>
            <person name="Warren J."/>
            <person name="Zhang J."/>
            <person name="Zhao Z."/>
            <person name="Zhou C."/>
            <person name="Zhu D."/>
            <person name="Lee S."/>
            <person name="Bess C."/>
            <person name="Blankenburg K."/>
            <person name="Forbes L."/>
            <person name="Fu Q."/>
            <person name="Gubbala S."/>
            <person name="Hirani K."/>
            <person name="Jayaseelan J.C."/>
            <person name="Lara F."/>
            <person name="Munidasa M."/>
            <person name="Palculict T."/>
            <person name="Patil S."/>
            <person name="Pu L.-L."/>
            <person name="Saada N."/>
            <person name="Tang L."/>
            <person name="Weissenberger G."/>
            <person name="Zhu Y."/>
            <person name="Hemphill L."/>
            <person name="Shang Y."/>
            <person name="Youmans B."/>
            <person name="Ayvaz T."/>
            <person name="Ross M."/>
            <person name="Santibanez J."/>
            <person name="Aqrawi P."/>
            <person name="Gross S."/>
            <person name="Joshi V."/>
            <person name="Fowler G."/>
            <person name="Nazareth L."/>
            <person name="Reid J."/>
            <person name="Worley K."/>
            <person name="Petrosino J."/>
            <person name="Highlander S."/>
            <person name="Gibbs R."/>
        </authorList>
    </citation>
    <scope>NUCLEOTIDE SEQUENCE [LARGE SCALE GENOMIC DNA]</scope>
    <source>
        <strain evidence="4 5">ATCC 23263</strain>
    </source>
</reference>
<dbReference type="GO" id="GO:0043041">
    <property type="term" value="P:amino acid activation for nonribosomal peptide biosynthetic process"/>
    <property type="evidence" value="ECO:0007669"/>
    <property type="project" value="TreeGrafter"/>
</dbReference>
<dbReference type="SUPFAM" id="SSF47336">
    <property type="entry name" value="ACP-like"/>
    <property type="match status" value="1"/>
</dbReference>
<keyword evidence="2" id="KW-0812">Transmembrane</keyword>
<dbReference type="Proteomes" id="UP000004754">
    <property type="component" value="Unassembled WGS sequence"/>
</dbReference>
<dbReference type="PANTHER" id="PTHR45527">
    <property type="entry name" value="NONRIBOSOMAL PEPTIDE SYNTHETASE"/>
    <property type="match status" value="1"/>
</dbReference>
<evidence type="ECO:0000313" key="5">
    <source>
        <dbReference type="Proteomes" id="UP000004754"/>
    </source>
</evidence>
<dbReference type="GO" id="GO:0044550">
    <property type="term" value="P:secondary metabolite biosynthetic process"/>
    <property type="evidence" value="ECO:0007669"/>
    <property type="project" value="TreeGrafter"/>
</dbReference>
<keyword evidence="1" id="KW-0436">Ligase</keyword>
<dbReference type="PANTHER" id="PTHR45527:SF10">
    <property type="entry name" value="PYOCHELIN SYNTHASE PCHF"/>
    <property type="match status" value="1"/>
</dbReference>
<dbReference type="InterPro" id="IPR009081">
    <property type="entry name" value="PP-bd_ACP"/>
</dbReference>
<dbReference type="GO" id="GO:0016874">
    <property type="term" value="F:ligase activity"/>
    <property type="evidence" value="ECO:0007669"/>
    <property type="project" value="UniProtKB-KW"/>
</dbReference>
<dbReference type="InterPro" id="IPR000873">
    <property type="entry name" value="AMP-dep_synth/lig_dom"/>
</dbReference>
<accession>E6MHD4</accession>
<sequence>MKENGTEKGDRVVIALPKSRWQLAACLAVLSLGAAYVPVDVGYGEKRCEKILDKVNESCVLCHSEYRIAVSGEHRIIRVDKLENDIRSLPETKMSDSDTAYIIFTSGSTGEPKGVEISHRAAVNTIEAVNDLYGVNHNDRIFGISQLNFDLSVYDMFGVIARGGAVVIPDHEQYKNPAHWAEMMRRYNVTIWNTVPALMQMLVIYKQYNESAVLSPLRLAMLSGDWIPVDLPDEIKRIFAGIKVVSLGGATEGGIWSIYHEYAPADRALSSIPYGKLLPNQGFMIKDELMQDCPDFVRGELYISGDSLAEGYYGEKESTEKAFIVHKGISMYKTGDTGCYHPDGNIEFMGRNDDQVKLRGHRIELGEVETVMKKVFGLENISCLIHGSANDKKLSAVVVSKTDISEGEAAVRLAPWLPDYMIPTVIVRADHIPLTANGKIDNKAVRILVDKHIERNGSLSSDHEDLSETEKKVGLIICDALDISSIAPDRDLYEEGANSLVLARAAGRLRSNINPQITFDDYLVHLLNTPNVRAVSAFIDNFGKDAGGAKAESTAGRSVRYQKNGSDKLNIIFTEAVPTDMMSRLESTDDDLALAGRDADVKELLAKAKKYGAVSLGAYDSSLKEILELASSLVEKGVIPEHVNILESETESDADFSSMYAGDIRFGLTVSDISEADEIKNIMEELCMGDVTVTGCHDDAAAADFMLDK</sequence>
<dbReference type="Pfam" id="PF00550">
    <property type="entry name" value="PP-binding"/>
    <property type="match status" value="1"/>
</dbReference>
<dbReference type="InterPro" id="IPR036736">
    <property type="entry name" value="ACP-like_sf"/>
</dbReference>
<dbReference type="AlphaFoldDB" id="E6MHD4"/>
<dbReference type="eggNOG" id="COG1020">
    <property type="taxonomic scope" value="Bacteria"/>
</dbReference>
<organism evidence="4 5">
    <name type="scientific">Pseudoramibacter alactolyticus ATCC 23263</name>
    <dbReference type="NCBI Taxonomy" id="887929"/>
    <lineage>
        <taxon>Bacteria</taxon>
        <taxon>Bacillati</taxon>
        <taxon>Bacillota</taxon>
        <taxon>Clostridia</taxon>
        <taxon>Eubacteriales</taxon>
        <taxon>Eubacteriaceae</taxon>
        <taxon>Pseudoramibacter</taxon>
    </lineage>
</organism>
<dbReference type="Pfam" id="PF00501">
    <property type="entry name" value="AMP-binding"/>
    <property type="match status" value="1"/>
</dbReference>
<protein>
    <submittedName>
        <fullName evidence="4">AMP-binding enzyme</fullName>
    </submittedName>
</protein>
<dbReference type="NCBIfam" id="TIGR01733">
    <property type="entry name" value="AA-adenyl-dom"/>
    <property type="match status" value="1"/>
</dbReference>
<proteinExistence type="predicted"/>
<feature type="domain" description="Carrier" evidence="3">
    <location>
        <begin position="464"/>
        <end position="543"/>
    </location>
</feature>
<comment type="caution">
    <text evidence="4">The sequence shown here is derived from an EMBL/GenBank/DDBJ whole genome shotgun (WGS) entry which is preliminary data.</text>
</comment>
<dbReference type="STRING" id="887929.HMP0721_1419"/>
<keyword evidence="2" id="KW-0472">Membrane</keyword>
<dbReference type="InterPro" id="IPR042099">
    <property type="entry name" value="ANL_N_sf"/>
</dbReference>
<dbReference type="InterPro" id="IPR010071">
    <property type="entry name" value="AA_adenyl_dom"/>
</dbReference>
<dbReference type="HOGENOM" id="CLU_000022_2_12_9"/>
<evidence type="ECO:0000256" key="1">
    <source>
        <dbReference type="ARBA" id="ARBA00022598"/>
    </source>
</evidence>
<dbReference type="InterPro" id="IPR020845">
    <property type="entry name" value="AMP-binding_CS"/>
</dbReference>
<evidence type="ECO:0000259" key="3">
    <source>
        <dbReference type="PROSITE" id="PS50075"/>
    </source>
</evidence>
<dbReference type="Gene3D" id="3.40.50.12780">
    <property type="entry name" value="N-terminal domain of ligase-like"/>
    <property type="match status" value="1"/>
</dbReference>
<name>E6MHD4_9FIRM</name>
<dbReference type="EMBL" id="AEQN01000017">
    <property type="protein sequence ID" value="EFV01498.1"/>
    <property type="molecule type" value="Genomic_DNA"/>
</dbReference>
<dbReference type="SUPFAM" id="SSF56801">
    <property type="entry name" value="Acetyl-CoA synthetase-like"/>
    <property type="match status" value="1"/>
</dbReference>
<keyword evidence="5" id="KW-1185">Reference proteome</keyword>
<evidence type="ECO:0000313" key="4">
    <source>
        <dbReference type="EMBL" id="EFV01498.1"/>
    </source>
</evidence>
<dbReference type="Gene3D" id="3.30.300.30">
    <property type="match status" value="1"/>
</dbReference>
<dbReference type="GO" id="GO:0031177">
    <property type="term" value="F:phosphopantetheine binding"/>
    <property type="evidence" value="ECO:0007669"/>
    <property type="project" value="TreeGrafter"/>
</dbReference>
<keyword evidence="2" id="KW-1133">Transmembrane helix</keyword>
<dbReference type="InterPro" id="IPR045851">
    <property type="entry name" value="AMP-bd_C_sf"/>
</dbReference>
<gene>
    <name evidence="4" type="ORF">HMP0721_1419</name>
</gene>
<feature type="transmembrane region" description="Helical" evidence="2">
    <location>
        <begin position="21"/>
        <end position="39"/>
    </location>
</feature>
<evidence type="ECO:0000256" key="2">
    <source>
        <dbReference type="SAM" id="Phobius"/>
    </source>
</evidence>
<dbReference type="GO" id="GO:0005737">
    <property type="term" value="C:cytoplasm"/>
    <property type="evidence" value="ECO:0007669"/>
    <property type="project" value="TreeGrafter"/>
</dbReference>